<dbReference type="PROSITE" id="PS01360">
    <property type="entry name" value="ZF_MYND_1"/>
    <property type="match status" value="1"/>
</dbReference>
<proteinExistence type="predicted"/>
<evidence type="ECO:0000256" key="2">
    <source>
        <dbReference type="ARBA" id="ARBA00022771"/>
    </source>
</evidence>
<dbReference type="Proteomes" id="UP000789595">
    <property type="component" value="Unassembled WGS sequence"/>
</dbReference>
<dbReference type="Gene3D" id="6.10.140.2220">
    <property type="match status" value="1"/>
</dbReference>
<dbReference type="SUPFAM" id="SSF159941">
    <property type="entry name" value="MM3350-like"/>
    <property type="match status" value="1"/>
</dbReference>
<feature type="domain" description="MYND-type" evidence="6">
    <location>
        <begin position="438"/>
        <end position="474"/>
    </location>
</feature>
<name>A0A8J2WSV1_9STRA</name>
<feature type="region of interest" description="Disordered" evidence="5">
    <location>
        <begin position="368"/>
        <end position="387"/>
    </location>
</feature>
<dbReference type="PROSITE" id="PS50865">
    <property type="entry name" value="ZF_MYND_2"/>
    <property type="match status" value="1"/>
</dbReference>
<keyword evidence="1" id="KW-0479">Metal-binding</keyword>
<reference evidence="7" key="1">
    <citation type="submission" date="2021-11" db="EMBL/GenBank/DDBJ databases">
        <authorList>
            <consortium name="Genoscope - CEA"/>
            <person name="William W."/>
        </authorList>
    </citation>
    <scope>NUCLEOTIDE SEQUENCE</scope>
</reference>
<evidence type="ECO:0000256" key="3">
    <source>
        <dbReference type="ARBA" id="ARBA00022833"/>
    </source>
</evidence>
<dbReference type="EMBL" id="CAKKNE010000006">
    <property type="protein sequence ID" value="CAH0379477.1"/>
    <property type="molecule type" value="Genomic_DNA"/>
</dbReference>
<sequence>MVLDYSKFANIDVSDDDAPTPPVERYKGPSLEASAYARKVVERQRKARQKGTAKACVGDDWKDVDDVFKGDASVFKPQQRHGRCVRWGLPVIDPVKALRRRGVVRELYADKPKDWRPAPERQFVNALMRRRKKPAATTGRIEIQVEVAAFLQEGPIQPLKPPVQRIIRCDASYSLAQAHACCLAPSLGFTGKQPYAFTDFKDGCTWTPLGGKAPGYYERGTDAVERDAHLALVLDGLDPRATKLGEVLREKGDTVGYVYGRGEDAFEHTITLVSTVDDENKGVVVVSGVGGCPDEAGGPNSNYQAQVLDRLLACGSQRYAGRRVGLQQRCRVFVGEEWLSGKVVAHRGSDGEAYHVLLDNDRKVAVRRDAPELIEPEEESDEDEDDRTRLFEDACRARDNAANYEGRFEPELFGVMAAQARVGRARSRGDGPRGERVCVVCGAAKCFACGACGLSAYCGAVCQKRDYGAHYVVCKAARKDV</sequence>
<evidence type="ECO:0000256" key="1">
    <source>
        <dbReference type="ARBA" id="ARBA00022723"/>
    </source>
</evidence>
<dbReference type="AlphaFoldDB" id="A0A8J2WSV1"/>
<accession>A0A8J2WSV1</accession>
<gene>
    <name evidence="7" type="ORF">PECAL_6P11020</name>
</gene>
<evidence type="ECO:0000313" key="8">
    <source>
        <dbReference type="Proteomes" id="UP000789595"/>
    </source>
</evidence>
<comment type="caution">
    <text evidence="7">The sequence shown here is derived from an EMBL/GenBank/DDBJ whole genome shotgun (WGS) entry which is preliminary data.</text>
</comment>
<feature type="compositionally biased region" description="Acidic residues" evidence="5">
    <location>
        <begin position="372"/>
        <end position="385"/>
    </location>
</feature>
<dbReference type="Pfam" id="PF07929">
    <property type="entry name" value="PRiA4_ORF3"/>
    <property type="match status" value="1"/>
</dbReference>
<protein>
    <recommendedName>
        <fullName evidence="6">MYND-type domain-containing protein</fullName>
    </recommendedName>
</protein>
<dbReference type="InterPro" id="IPR012912">
    <property type="entry name" value="Plasmid_pRiA4b_Orf3-like"/>
</dbReference>
<keyword evidence="3" id="KW-0862">Zinc</keyword>
<evidence type="ECO:0000313" key="7">
    <source>
        <dbReference type="EMBL" id="CAH0379477.1"/>
    </source>
</evidence>
<dbReference type="InterPro" id="IPR002893">
    <property type="entry name" value="Znf_MYND"/>
</dbReference>
<dbReference type="SUPFAM" id="SSF144232">
    <property type="entry name" value="HIT/MYND zinc finger-like"/>
    <property type="match status" value="1"/>
</dbReference>
<keyword evidence="8" id="KW-1185">Reference proteome</keyword>
<dbReference type="GO" id="GO:0008270">
    <property type="term" value="F:zinc ion binding"/>
    <property type="evidence" value="ECO:0007669"/>
    <property type="project" value="UniProtKB-KW"/>
</dbReference>
<evidence type="ECO:0000259" key="6">
    <source>
        <dbReference type="PROSITE" id="PS50865"/>
    </source>
</evidence>
<evidence type="ECO:0000256" key="4">
    <source>
        <dbReference type="PROSITE-ProRule" id="PRU00134"/>
    </source>
</evidence>
<organism evidence="7 8">
    <name type="scientific">Pelagomonas calceolata</name>
    <dbReference type="NCBI Taxonomy" id="35677"/>
    <lineage>
        <taxon>Eukaryota</taxon>
        <taxon>Sar</taxon>
        <taxon>Stramenopiles</taxon>
        <taxon>Ochrophyta</taxon>
        <taxon>Pelagophyceae</taxon>
        <taxon>Pelagomonadales</taxon>
        <taxon>Pelagomonadaceae</taxon>
        <taxon>Pelagomonas</taxon>
    </lineage>
</organism>
<keyword evidence="2 4" id="KW-0863">Zinc-finger</keyword>
<dbReference type="InterPro" id="IPR024047">
    <property type="entry name" value="MM3350-like_sf"/>
</dbReference>
<evidence type="ECO:0000256" key="5">
    <source>
        <dbReference type="SAM" id="MobiDB-lite"/>
    </source>
</evidence>
<dbReference type="Gene3D" id="3.10.290.30">
    <property type="entry name" value="MM3350-like"/>
    <property type="match status" value="1"/>
</dbReference>